<dbReference type="AlphaFoldDB" id="A0A061H8K9"/>
<feature type="region of interest" description="Disordered" evidence="2">
    <location>
        <begin position="445"/>
        <end position="473"/>
    </location>
</feature>
<proteinExistence type="predicted"/>
<feature type="coiled-coil region" evidence="1">
    <location>
        <begin position="256"/>
        <end position="283"/>
    </location>
</feature>
<name>A0A061H8K9_9BASI</name>
<accession>A0A061H8K9</accession>
<reference evidence="3 4" key="1">
    <citation type="journal article" date="2013" name="Plant Cell">
        <title>The transition from a phytopathogenic smut ancestor to an anamorphic biocontrol agent deciphered by comparative whole-genome analysis.</title>
        <authorList>
            <person name="Lefebvre F."/>
            <person name="Joly D.L."/>
            <person name="Labbe C."/>
            <person name="Teichmann B."/>
            <person name="Linning R."/>
            <person name="Belzile F."/>
            <person name="Bakkeren G."/>
            <person name="Belanger R.R."/>
        </authorList>
    </citation>
    <scope>NUCLEOTIDE SEQUENCE [LARGE SCALE GENOMIC DNA]</scope>
    <source>
        <strain evidence="3 4">PF-1</strain>
    </source>
</reference>
<sequence length="473" mass="54406">MASSARQLADHRLFSKQLDDKNSKSLCGPLKGCRGPRLARHLSLCLPLSRPWSARPTSPQRYFDEMAPLRHIATAALSVRLRSRFTRTLRSHARSFSSAAHRRAMHQEMDAPHYHGDMIDLSHIKLFKVGPRPADDTTSSGDSGWPRKPWLNSSRRVGRSIRATRLQHEFRDGLRRAHYHKASRKLRVRPPAAGRVIEAAVREEIIKSAVKLLHRLDRRRRRADWEEQRQLRASLQAEKRDKASLQAVKTRQDRLILQLNRQLEAERRQNQQKDRQLRRLRMVRLQTASVVDPSAVPRIEPWRWLSEAGRQLWLVAKRSVVNQLTAMQRQSDLVRLYTQQTLVNHRAALRELPHRLDQRLQSMVYPDTTLPPAERALDVIYPSGVFAGGFLVVSTRWPAYWAAVRHWSDLSEVICAAPFIALTVWGFPKLIRSFLVPSPAPPQTHSITGVTEDPQSLQRSSKDQVESARHIAE</sequence>
<dbReference type="KEGG" id="pfp:PFL1_04177"/>
<evidence type="ECO:0000256" key="2">
    <source>
        <dbReference type="SAM" id="MobiDB-lite"/>
    </source>
</evidence>
<dbReference type="GeneID" id="19318284"/>
<protein>
    <submittedName>
        <fullName evidence="3">Uncharacterized protein</fullName>
    </submittedName>
</protein>
<dbReference type="HOGENOM" id="CLU_577617_0_0_1"/>
<keyword evidence="1" id="KW-0175">Coiled coil</keyword>
<gene>
    <name evidence="3" type="ORF">PFL1_04177</name>
</gene>
<feature type="compositionally biased region" description="Polar residues" evidence="2">
    <location>
        <begin position="445"/>
        <end position="459"/>
    </location>
</feature>
<organism evidence="3 4">
    <name type="scientific">Pseudozyma flocculosa PF-1</name>
    <dbReference type="NCBI Taxonomy" id="1277687"/>
    <lineage>
        <taxon>Eukaryota</taxon>
        <taxon>Fungi</taxon>
        <taxon>Dikarya</taxon>
        <taxon>Basidiomycota</taxon>
        <taxon>Ustilaginomycotina</taxon>
        <taxon>Ustilaginomycetes</taxon>
        <taxon>Ustilaginales</taxon>
        <taxon>Ustilaginaceae</taxon>
        <taxon>Pseudozyma</taxon>
    </lineage>
</organism>
<evidence type="ECO:0000313" key="3">
    <source>
        <dbReference type="EMBL" id="EPQ28350.1"/>
    </source>
</evidence>
<evidence type="ECO:0000313" key="4">
    <source>
        <dbReference type="Proteomes" id="UP000053664"/>
    </source>
</evidence>
<dbReference type="EMBL" id="KE361635">
    <property type="protein sequence ID" value="EPQ28350.1"/>
    <property type="molecule type" value="Genomic_DNA"/>
</dbReference>
<feature type="compositionally biased region" description="Basic and acidic residues" evidence="2">
    <location>
        <begin position="460"/>
        <end position="473"/>
    </location>
</feature>
<evidence type="ECO:0000256" key="1">
    <source>
        <dbReference type="SAM" id="Coils"/>
    </source>
</evidence>
<dbReference type="Proteomes" id="UP000053664">
    <property type="component" value="Unassembled WGS sequence"/>
</dbReference>
<dbReference type="RefSeq" id="XP_007879892.1">
    <property type="nucleotide sequence ID" value="XM_007881701.1"/>
</dbReference>